<dbReference type="InterPro" id="IPR017932">
    <property type="entry name" value="GATase_2_dom"/>
</dbReference>
<evidence type="ECO:0000256" key="2">
    <source>
        <dbReference type="ARBA" id="ARBA00022741"/>
    </source>
</evidence>
<dbReference type="Pfam" id="PF00733">
    <property type="entry name" value="Asn_synthase"/>
    <property type="match status" value="1"/>
</dbReference>
<evidence type="ECO:0000259" key="9">
    <source>
        <dbReference type="PROSITE" id="PS51278"/>
    </source>
</evidence>
<dbReference type="GO" id="GO:0005524">
    <property type="term" value="F:ATP binding"/>
    <property type="evidence" value="ECO:0007669"/>
    <property type="project" value="UniProtKB-KW"/>
</dbReference>
<dbReference type="GO" id="GO:0004066">
    <property type="term" value="F:asparagine synthase (glutamine-hydrolyzing) activity"/>
    <property type="evidence" value="ECO:0007669"/>
    <property type="project" value="InterPro"/>
</dbReference>
<keyword evidence="2 5" id="KW-0547">Nucleotide-binding</keyword>
<name>A0A6J3M6A0_9PEZI</name>
<dbReference type="PANTHER" id="PTHR43284">
    <property type="entry name" value="ASPARAGINE SYNTHETASE (GLUTAMINE-HYDROLYZING)"/>
    <property type="match status" value="1"/>
</dbReference>
<dbReference type="InterPro" id="IPR001962">
    <property type="entry name" value="Asn_synthase"/>
</dbReference>
<sequence length="740" mass="83182">MCGITAAIALDRLSNRHVRTASYRQSTLSQLNHSLVTIRHRGPDSSGTWISADNRVALAHTRLAIKDLSPTGAQPLHDATNTIHAIVNGELYDYASLKKELIDWGYTFQGDSDSELLLALYARDGQRCFESLRGEFAFVLYDSARQLVIAARDRYGVKPLFWTISEGRLLFASEAKAFKPLGWKAEWDVRSITEDGWLHDERTLFKNVRKILPGEYMLCHSFDFIKHRRYWEISFPDKQIRQDRCEEEMIKELEERLVDAVTARTQGDVKMGIYLSGGLDSAAVAGIAVDVMKKKMTKLMEGQPLQEQSKAITNLMCFNVGFDSSTEYDETPIAKRTAEFLGLPFVSTRLDEAAFAENFEQTYLHSEHHNPDLNSVAKFVLSGLARENGVKVILSGEGSDEHFGGYGLFLADFLRDPDTSFGENEMSESERKDAIEEAESQQGQIYKGVDTAYLPRDSALARKLTNGTSITKSMIPVTFVPFANWAKRYFGNALSIPETRATNSDARSLALMKDEWHSLHTSQFIWTKSILPNLILTCMGDRMEMSHSVEGRPVFLDHRLTEFVNHLPPSMKIKYTPAVEQSKACFYSVDSGYGDETEPSSPVDASPIVQEKWILREATKKYITHEMYSRKKYPFTAPYMFPVGGPLHKLMLRLVTHKNVAHLGFVDVDRAVALLDKAFVSPSKAGDGFALRMLFVIAQWVVLSQALDIETAVSGNGPGDDGGDWQCDEMSKNGTEWAWC</sequence>
<dbReference type="GO" id="GO:0006529">
    <property type="term" value="P:asparagine biosynthetic process"/>
    <property type="evidence" value="ECO:0007669"/>
    <property type="project" value="UniProtKB-KW"/>
</dbReference>
<dbReference type="Gene3D" id="3.40.50.620">
    <property type="entry name" value="HUPs"/>
    <property type="match status" value="2"/>
</dbReference>
<dbReference type="GeneID" id="54360386"/>
<feature type="binding site" evidence="7">
    <location>
        <begin position="395"/>
        <end position="396"/>
    </location>
    <ligand>
        <name>ATP</name>
        <dbReference type="ChEBI" id="CHEBI:30616"/>
    </ligand>
</feature>
<dbReference type="RefSeq" id="XP_033459438.1">
    <property type="nucleotide sequence ID" value="XM_033602586.1"/>
</dbReference>
<evidence type="ECO:0000313" key="11">
    <source>
        <dbReference type="RefSeq" id="XP_033459438.1"/>
    </source>
</evidence>
<reference evidence="11" key="3">
    <citation type="submission" date="2025-08" db="UniProtKB">
        <authorList>
            <consortium name="RefSeq"/>
        </authorList>
    </citation>
    <scope>IDENTIFICATION</scope>
    <source>
        <strain evidence="11">CBS 342.82</strain>
    </source>
</reference>
<comment type="similarity">
    <text evidence="1">Belongs to the asparagine synthetase family.</text>
</comment>
<protein>
    <submittedName>
        <fullName evidence="11">Asparagine synthase</fullName>
    </submittedName>
</protein>
<gene>
    <name evidence="11" type="ORF">K489DRAFT_358624</name>
</gene>
<keyword evidence="6" id="KW-0061">Asparagine biosynthesis</keyword>
<proteinExistence type="inferred from homology"/>
<evidence type="ECO:0000256" key="5">
    <source>
        <dbReference type="PIRNR" id="PIRNR001589"/>
    </source>
</evidence>
<dbReference type="PANTHER" id="PTHR43284:SF1">
    <property type="entry name" value="ASPARAGINE SYNTHETASE"/>
    <property type="match status" value="1"/>
</dbReference>
<keyword evidence="10" id="KW-1185">Reference proteome</keyword>
<evidence type="ECO:0000256" key="1">
    <source>
        <dbReference type="ARBA" id="ARBA00005752"/>
    </source>
</evidence>
<dbReference type="InterPro" id="IPR006426">
    <property type="entry name" value="Asn_synth_AEB"/>
</dbReference>
<keyword evidence="6" id="KW-0028">Amino-acid biosynthesis</keyword>
<evidence type="ECO:0000256" key="7">
    <source>
        <dbReference type="PIRSR" id="PIRSR001589-2"/>
    </source>
</evidence>
<dbReference type="Proteomes" id="UP000504637">
    <property type="component" value="Unplaced"/>
</dbReference>
<dbReference type="GO" id="GO:0005829">
    <property type="term" value="C:cytosol"/>
    <property type="evidence" value="ECO:0007669"/>
    <property type="project" value="TreeGrafter"/>
</dbReference>
<dbReference type="InterPro" id="IPR029055">
    <property type="entry name" value="Ntn_hydrolases_N"/>
</dbReference>
<keyword evidence="3 5" id="KW-0067">ATP-binding</keyword>
<dbReference type="SUPFAM" id="SSF56235">
    <property type="entry name" value="N-terminal nucleophile aminohydrolases (Ntn hydrolases)"/>
    <property type="match status" value="1"/>
</dbReference>
<feature type="site" description="Important for beta-aspartyl-AMP intermediate formation" evidence="8">
    <location>
        <position position="397"/>
    </location>
</feature>
<feature type="active site" description="For GATase activity" evidence="6">
    <location>
        <position position="2"/>
    </location>
</feature>
<feature type="domain" description="Glutamine amidotransferase type-2" evidence="9">
    <location>
        <begin position="2"/>
        <end position="222"/>
    </location>
</feature>
<evidence type="ECO:0000256" key="4">
    <source>
        <dbReference type="ARBA" id="ARBA00022962"/>
    </source>
</evidence>
<dbReference type="AlphaFoldDB" id="A0A6J3M6A0"/>
<evidence type="ECO:0000256" key="6">
    <source>
        <dbReference type="PIRSR" id="PIRSR001589-1"/>
    </source>
</evidence>
<dbReference type="InterPro" id="IPR051786">
    <property type="entry name" value="ASN_synthetase/amidase"/>
</dbReference>
<accession>A0A6J3M6A0</accession>
<dbReference type="Gene3D" id="3.60.20.10">
    <property type="entry name" value="Glutamine Phosphoribosylpyrophosphate, subunit 1, domain 1"/>
    <property type="match status" value="1"/>
</dbReference>
<feature type="binding site" evidence="7">
    <location>
        <position position="113"/>
    </location>
    <ligand>
        <name>L-glutamine</name>
        <dbReference type="ChEBI" id="CHEBI:58359"/>
    </ligand>
</feature>
<organism evidence="11">
    <name type="scientific">Dissoconium aciculare CBS 342.82</name>
    <dbReference type="NCBI Taxonomy" id="1314786"/>
    <lineage>
        <taxon>Eukaryota</taxon>
        <taxon>Fungi</taxon>
        <taxon>Dikarya</taxon>
        <taxon>Ascomycota</taxon>
        <taxon>Pezizomycotina</taxon>
        <taxon>Dothideomycetes</taxon>
        <taxon>Dothideomycetidae</taxon>
        <taxon>Mycosphaerellales</taxon>
        <taxon>Dissoconiaceae</taxon>
        <taxon>Dissoconium</taxon>
    </lineage>
</organism>
<evidence type="ECO:0000256" key="3">
    <source>
        <dbReference type="ARBA" id="ARBA00022840"/>
    </source>
</evidence>
<dbReference type="CDD" id="cd00712">
    <property type="entry name" value="AsnB"/>
    <property type="match status" value="1"/>
</dbReference>
<dbReference type="Pfam" id="PF13537">
    <property type="entry name" value="GATase_7"/>
    <property type="match status" value="1"/>
</dbReference>
<reference evidence="11" key="1">
    <citation type="submission" date="2020-01" db="EMBL/GenBank/DDBJ databases">
        <authorList>
            <consortium name="DOE Joint Genome Institute"/>
            <person name="Haridas S."/>
            <person name="Albert R."/>
            <person name="Binder M."/>
            <person name="Bloem J."/>
            <person name="Labutti K."/>
            <person name="Salamov A."/>
            <person name="Andreopoulos B."/>
            <person name="Baker S.E."/>
            <person name="Barry K."/>
            <person name="Bills G."/>
            <person name="Bluhm B.H."/>
            <person name="Cannon C."/>
            <person name="Castanera R."/>
            <person name="Culley D.E."/>
            <person name="Daum C."/>
            <person name="Ezra D."/>
            <person name="Gonzalez J.B."/>
            <person name="Henrissat B."/>
            <person name="Kuo A."/>
            <person name="Liang C."/>
            <person name="Lipzen A."/>
            <person name="Lutzoni F."/>
            <person name="Magnuson J."/>
            <person name="Mondo S."/>
            <person name="Nolan M."/>
            <person name="Ohm R."/>
            <person name="Pangilinan J."/>
            <person name="Park H.-J."/>
            <person name="Ramirez L."/>
            <person name="Alfaro M."/>
            <person name="Sun H."/>
            <person name="Tritt A."/>
            <person name="Yoshinaga Y."/>
            <person name="Zwiers L.-H."/>
            <person name="Turgeon B.G."/>
            <person name="Goodwin S.B."/>
            <person name="Spatafora J.W."/>
            <person name="Crous P.W."/>
            <person name="Grigoriev I.V."/>
        </authorList>
    </citation>
    <scope>NUCLEOTIDE SEQUENCE</scope>
    <source>
        <strain evidence="11">CBS 342.82</strain>
    </source>
</reference>
<feature type="binding site" evidence="7">
    <location>
        <position position="320"/>
    </location>
    <ligand>
        <name>ATP</name>
        <dbReference type="ChEBI" id="CHEBI:30616"/>
    </ligand>
</feature>
<dbReference type="PIRSF" id="PIRSF001589">
    <property type="entry name" value="Asn_synthetase_glu-h"/>
    <property type="match status" value="1"/>
</dbReference>
<dbReference type="InterPro" id="IPR033738">
    <property type="entry name" value="AsnB_N"/>
</dbReference>
<dbReference type="CDD" id="cd01991">
    <property type="entry name" value="Asn_synthase_B_C"/>
    <property type="match status" value="1"/>
</dbReference>
<dbReference type="InterPro" id="IPR014729">
    <property type="entry name" value="Rossmann-like_a/b/a_fold"/>
</dbReference>
<keyword evidence="4 6" id="KW-0315">Glutamine amidotransferase</keyword>
<dbReference type="OrthoDB" id="409189at2759"/>
<evidence type="ECO:0000313" key="10">
    <source>
        <dbReference type="Proteomes" id="UP000504637"/>
    </source>
</evidence>
<evidence type="ECO:0000256" key="8">
    <source>
        <dbReference type="PIRSR" id="PIRSR001589-3"/>
    </source>
</evidence>
<dbReference type="NCBIfam" id="TIGR01536">
    <property type="entry name" value="asn_synth_AEB"/>
    <property type="match status" value="1"/>
</dbReference>
<dbReference type="PROSITE" id="PS51278">
    <property type="entry name" value="GATASE_TYPE_2"/>
    <property type="match status" value="1"/>
</dbReference>
<dbReference type="SUPFAM" id="SSF52402">
    <property type="entry name" value="Adenine nucleotide alpha hydrolases-like"/>
    <property type="match status" value="1"/>
</dbReference>
<reference evidence="11" key="2">
    <citation type="submission" date="2020-04" db="EMBL/GenBank/DDBJ databases">
        <authorList>
            <consortium name="NCBI Genome Project"/>
        </authorList>
    </citation>
    <scope>NUCLEOTIDE SEQUENCE</scope>
    <source>
        <strain evidence="11">CBS 342.82</strain>
    </source>
</reference>